<feature type="transmembrane region" description="Helical" evidence="11">
    <location>
        <begin position="83"/>
        <end position="107"/>
    </location>
</feature>
<dbReference type="SUPFAM" id="SSF161098">
    <property type="entry name" value="MetI-like"/>
    <property type="match status" value="1"/>
</dbReference>
<keyword evidence="14" id="KW-1185">Reference proteome</keyword>
<dbReference type="Pfam" id="PF00528">
    <property type="entry name" value="BPD_transp_1"/>
    <property type="match status" value="1"/>
</dbReference>
<comment type="function">
    <text evidence="1">Part of the ABC transporter complex MalEFGK involved in maltose/maltodextrin import. Probably responsible for the translocation of the substrate across the membrane.</text>
</comment>
<gene>
    <name evidence="13" type="ORF">GCM10007315_12120</name>
</gene>
<evidence type="ECO:0000256" key="3">
    <source>
        <dbReference type="ARBA" id="ARBA00009047"/>
    </source>
</evidence>
<comment type="caution">
    <text evidence="13">The sequence shown here is derived from an EMBL/GenBank/DDBJ whole genome shotgun (WGS) entry which is preliminary data.</text>
</comment>
<proteinExistence type="inferred from homology"/>
<dbReference type="AlphaFoldDB" id="A0A918TJ16"/>
<feature type="transmembrane region" description="Helical" evidence="11">
    <location>
        <begin position="148"/>
        <end position="166"/>
    </location>
</feature>
<dbReference type="CDD" id="cd06261">
    <property type="entry name" value="TM_PBP2"/>
    <property type="match status" value="1"/>
</dbReference>
<reference evidence="13" key="1">
    <citation type="journal article" date="2014" name="Int. J. Syst. Evol. Microbiol.">
        <title>Complete genome sequence of Corynebacterium casei LMG S-19264T (=DSM 44701T), isolated from a smear-ripened cheese.</title>
        <authorList>
            <consortium name="US DOE Joint Genome Institute (JGI-PGF)"/>
            <person name="Walter F."/>
            <person name="Albersmeier A."/>
            <person name="Kalinowski J."/>
            <person name="Ruckert C."/>
        </authorList>
    </citation>
    <scope>NUCLEOTIDE SEQUENCE</scope>
    <source>
        <strain evidence="13">KCTC 23310</strain>
    </source>
</reference>
<keyword evidence="4 11" id="KW-0813">Transport</keyword>
<feature type="transmembrane region" description="Helical" evidence="11">
    <location>
        <begin position="253"/>
        <end position="272"/>
    </location>
</feature>
<dbReference type="GO" id="GO:0055085">
    <property type="term" value="P:transmembrane transport"/>
    <property type="evidence" value="ECO:0007669"/>
    <property type="project" value="InterPro"/>
</dbReference>
<keyword evidence="7 11" id="KW-0812">Transmembrane</keyword>
<feature type="transmembrane region" description="Helical" evidence="11">
    <location>
        <begin position="195"/>
        <end position="216"/>
    </location>
</feature>
<dbReference type="GO" id="GO:0005886">
    <property type="term" value="C:plasma membrane"/>
    <property type="evidence" value="ECO:0007669"/>
    <property type="project" value="UniProtKB-SubCell"/>
</dbReference>
<feature type="transmembrane region" description="Helical" evidence="11">
    <location>
        <begin position="16"/>
        <end position="36"/>
    </location>
</feature>
<keyword evidence="6" id="KW-0762">Sugar transport</keyword>
<dbReference type="InterPro" id="IPR050901">
    <property type="entry name" value="BP-dep_ABC_trans_perm"/>
</dbReference>
<keyword evidence="5" id="KW-1003">Cell membrane</keyword>
<evidence type="ECO:0000256" key="8">
    <source>
        <dbReference type="ARBA" id="ARBA00022989"/>
    </source>
</evidence>
<evidence type="ECO:0000256" key="5">
    <source>
        <dbReference type="ARBA" id="ARBA00022475"/>
    </source>
</evidence>
<feature type="domain" description="ABC transmembrane type-1" evidence="12">
    <location>
        <begin position="79"/>
        <end position="272"/>
    </location>
</feature>
<name>A0A918TJ16_9RHOB</name>
<dbReference type="PROSITE" id="PS50928">
    <property type="entry name" value="ABC_TM1"/>
    <property type="match status" value="1"/>
</dbReference>
<dbReference type="RefSeq" id="WP_189410731.1">
    <property type="nucleotide sequence ID" value="NZ_BMYJ01000003.1"/>
</dbReference>
<dbReference type="Gene3D" id="1.10.3720.10">
    <property type="entry name" value="MetI-like"/>
    <property type="match status" value="1"/>
</dbReference>
<keyword evidence="9 11" id="KW-0472">Membrane</keyword>
<reference evidence="13" key="2">
    <citation type="submission" date="2020-09" db="EMBL/GenBank/DDBJ databases">
        <authorList>
            <person name="Sun Q."/>
            <person name="Kim S."/>
        </authorList>
    </citation>
    <scope>NUCLEOTIDE SEQUENCE</scope>
    <source>
        <strain evidence="13">KCTC 23310</strain>
    </source>
</reference>
<evidence type="ECO:0000256" key="11">
    <source>
        <dbReference type="RuleBase" id="RU363032"/>
    </source>
</evidence>
<feature type="transmembrane region" description="Helical" evidence="11">
    <location>
        <begin position="114"/>
        <end position="136"/>
    </location>
</feature>
<evidence type="ECO:0000313" key="13">
    <source>
        <dbReference type="EMBL" id="GHC51324.1"/>
    </source>
</evidence>
<dbReference type="EMBL" id="BMYJ01000003">
    <property type="protein sequence ID" value="GHC51324.1"/>
    <property type="molecule type" value="Genomic_DNA"/>
</dbReference>
<protein>
    <recommendedName>
        <fullName evidence="10">Maltose/maltodextrin transport system permease protein MalG</fullName>
    </recommendedName>
</protein>
<organism evidence="13 14">
    <name type="scientific">Neogemmobacter tilapiae</name>
    <dbReference type="NCBI Taxonomy" id="875041"/>
    <lineage>
        <taxon>Bacteria</taxon>
        <taxon>Pseudomonadati</taxon>
        <taxon>Pseudomonadota</taxon>
        <taxon>Alphaproteobacteria</taxon>
        <taxon>Rhodobacterales</taxon>
        <taxon>Paracoccaceae</taxon>
        <taxon>Neogemmobacter</taxon>
    </lineage>
</organism>
<evidence type="ECO:0000259" key="12">
    <source>
        <dbReference type="PROSITE" id="PS50928"/>
    </source>
</evidence>
<comment type="similarity">
    <text evidence="3">Belongs to the binding-protein-dependent transport system permease family. MalFG subfamily.</text>
</comment>
<evidence type="ECO:0000256" key="1">
    <source>
        <dbReference type="ARBA" id="ARBA00002264"/>
    </source>
</evidence>
<keyword evidence="8 11" id="KW-1133">Transmembrane helix</keyword>
<dbReference type="PANTHER" id="PTHR32243:SF50">
    <property type="entry name" value="MALTOSE_MALTODEXTRIN TRANSPORT SYSTEM PERMEASE PROTEIN MALG"/>
    <property type="match status" value="1"/>
</dbReference>
<sequence>MTIALPARPLKRRAHGWLITAICIAVIALMLLPLVMSTLASLRPLAETSATPPSYLPSSLSLENYRKVAEYQQGIWVYVKNSAVVAGMAIVICLALSVPAGFALARFPVPGKEVLFLIILASMMVPYQALLVPMFLMFSKLGLTASPLGLAILHAVLQLPFSVYLMRNSFEAIPKELEEAARVDGASTAFQLRRVFMPLAMPGMVTVALFAFIASWNEFIGALILMNTESAFTVPIMLTGVVSGDFGAVDWGALQASVIVSILPCLAVYLALQKYYVSGLLAGAVK</sequence>
<evidence type="ECO:0000256" key="4">
    <source>
        <dbReference type="ARBA" id="ARBA00022448"/>
    </source>
</evidence>
<dbReference type="PANTHER" id="PTHR32243">
    <property type="entry name" value="MALTOSE TRANSPORT SYSTEM PERMEASE-RELATED"/>
    <property type="match status" value="1"/>
</dbReference>
<evidence type="ECO:0000256" key="7">
    <source>
        <dbReference type="ARBA" id="ARBA00022692"/>
    </source>
</evidence>
<comment type="subcellular location">
    <subcellularLocation>
        <location evidence="2 11">Cell membrane</location>
        <topology evidence="2 11">Multi-pass membrane protein</topology>
    </subcellularLocation>
</comment>
<evidence type="ECO:0000256" key="10">
    <source>
        <dbReference type="ARBA" id="ARBA00041109"/>
    </source>
</evidence>
<accession>A0A918TJ16</accession>
<evidence type="ECO:0000256" key="6">
    <source>
        <dbReference type="ARBA" id="ARBA00022597"/>
    </source>
</evidence>
<evidence type="ECO:0000256" key="9">
    <source>
        <dbReference type="ARBA" id="ARBA00023136"/>
    </source>
</evidence>
<dbReference type="InterPro" id="IPR000515">
    <property type="entry name" value="MetI-like"/>
</dbReference>
<dbReference type="InterPro" id="IPR035906">
    <property type="entry name" value="MetI-like_sf"/>
</dbReference>
<dbReference type="Proteomes" id="UP000638981">
    <property type="component" value="Unassembled WGS sequence"/>
</dbReference>
<evidence type="ECO:0000313" key="14">
    <source>
        <dbReference type="Proteomes" id="UP000638981"/>
    </source>
</evidence>
<evidence type="ECO:0000256" key="2">
    <source>
        <dbReference type="ARBA" id="ARBA00004651"/>
    </source>
</evidence>